<evidence type="ECO:0000313" key="3">
    <source>
        <dbReference type="EMBL" id="TCN25464.1"/>
    </source>
</evidence>
<keyword evidence="1" id="KW-0472">Membrane</keyword>
<dbReference type="GO" id="GO:0004222">
    <property type="term" value="F:metalloendopeptidase activity"/>
    <property type="evidence" value="ECO:0007669"/>
    <property type="project" value="TreeGrafter"/>
</dbReference>
<dbReference type="EMBL" id="SLVV01000005">
    <property type="protein sequence ID" value="TCN25464.1"/>
    <property type="molecule type" value="Genomic_DNA"/>
</dbReference>
<accession>A0A4R2BHQ9</accession>
<protein>
    <submittedName>
        <fullName evidence="3">Peptidase M23-like protein</fullName>
    </submittedName>
</protein>
<comment type="caution">
    <text evidence="3">The sequence shown here is derived from an EMBL/GenBank/DDBJ whole genome shotgun (WGS) entry which is preliminary data.</text>
</comment>
<dbReference type="CDD" id="cd12797">
    <property type="entry name" value="M23_peptidase"/>
    <property type="match status" value="1"/>
</dbReference>
<sequence>MIVRITSKFGEVSSIHPKPHTGIDIGLSEGTPFRSVYNGVITKVYDGNGAIGKGVKIRFEDSTEGIYGHMNQVYVKVGETVKNGEVIGLSGNTGNSTGGHLHFALQKDGVFINPELIVDKTVNHSWFENFINNGKVGQVEYFTFKDWIQGKLTEVTLNNLTAFIEDLAMAFPIISVVSIGVYCFLNMFSKSIAKLGAIGNGLYGILITQGVV</sequence>
<dbReference type="AlphaFoldDB" id="A0A4R2BHQ9"/>
<dbReference type="Pfam" id="PF01551">
    <property type="entry name" value="Peptidase_M23"/>
    <property type="match status" value="1"/>
</dbReference>
<dbReference type="SUPFAM" id="SSF51261">
    <property type="entry name" value="Duplicated hybrid motif"/>
    <property type="match status" value="1"/>
</dbReference>
<dbReference type="Proteomes" id="UP000295689">
    <property type="component" value="Unassembled WGS sequence"/>
</dbReference>
<dbReference type="RefSeq" id="WP_132005199.1">
    <property type="nucleotide sequence ID" value="NZ_JABUHM010000003.1"/>
</dbReference>
<evidence type="ECO:0000256" key="1">
    <source>
        <dbReference type="SAM" id="Phobius"/>
    </source>
</evidence>
<feature type="domain" description="M23ase beta-sheet core" evidence="2">
    <location>
        <begin position="19"/>
        <end position="114"/>
    </location>
</feature>
<evidence type="ECO:0000313" key="4">
    <source>
        <dbReference type="Proteomes" id="UP000295689"/>
    </source>
</evidence>
<name>A0A4R2BHQ9_9BACI</name>
<feature type="transmembrane region" description="Helical" evidence="1">
    <location>
        <begin position="167"/>
        <end position="185"/>
    </location>
</feature>
<keyword evidence="4" id="KW-1185">Reference proteome</keyword>
<keyword evidence="1" id="KW-1133">Transmembrane helix</keyword>
<dbReference type="InterPro" id="IPR011055">
    <property type="entry name" value="Dup_hybrid_motif"/>
</dbReference>
<reference evidence="3 4" key="1">
    <citation type="journal article" date="2015" name="Stand. Genomic Sci.">
        <title>Genomic Encyclopedia of Bacterial and Archaeal Type Strains, Phase III: the genomes of soil and plant-associated and newly described type strains.</title>
        <authorList>
            <person name="Whitman W.B."/>
            <person name="Woyke T."/>
            <person name="Klenk H.P."/>
            <person name="Zhou Y."/>
            <person name="Lilburn T.G."/>
            <person name="Beck B.J."/>
            <person name="De Vos P."/>
            <person name="Vandamme P."/>
            <person name="Eisen J.A."/>
            <person name="Garrity G."/>
            <person name="Hugenholtz P."/>
            <person name="Kyrpides N.C."/>
        </authorList>
    </citation>
    <scope>NUCLEOTIDE SEQUENCE [LARGE SCALE GENOMIC DNA]</scope>
    <source>
        <strain evidence="3 4">CV53</strain>
    </source>
</reference>
<evidence type="ECO:0000259" key="2">
    <source>
        <dbReference type="Pfam" id="PF01551"/>
    </source>
</evidence>
<dbReference type="InterPro" id="IPR050570">
    <property type="entry name" value="Cell_wall_metabolism_enzyme"/>
</dbReference>
<organism evidence="3 4">
    <name type="scientific">Mesobacillus foraminis</name>
    <dbReference type="NCBI Taxonomy" id="279826"/>
    <lineage>
        <taxon>Bacteria</taxon>
        <taxon>Bacillati</taxon>
        <taxon>Bacillota</taxon>
        <taxon>Bacilli</taxon>
        <taxon>Bacillales</taxon>
        <taxon>Bacillaceae</taxon>
        <taxon>Mesobacillus</taxon>
    </lineage>
</organism>
<proteinExistence type="predicted"/>
<dbReference type="PANTHER" id="PTHR21666">
    <property type="entry name" value="PEPTIDASE-RELATED"/>
    <property type="match status" value="1"/>
</dbReference>
<dbReference type="Gene3D" id="2.70.70.10">
    <property type="entry name" value="Glucose Permease (Domain IIA)"/>
    <property type="match status" value="1"/>
</dbReference>
<dbReference type="InterPro" id="IPR016047">
    <property type="entry name" value="M23ase_b-sheet_dom"/>
</dbReference>
<keyword evidence="1" id="KW-0812">Transmembrane</keyword>
<gene>
    <name evidence="3" type="ORF">EV146_105121</name>
</gene>
<dbReference type="PANTHER" id="PTHR21666:SF270">
    <property type="entry name" value="MUREIN HYDROLASE ACTIVATOR ENVC"/>
    <property type="match status" value="1"/>
</dbReference>